<proteinExistence type="inferred from homology"/>
<dbReference type="Gene3D" id="3.90.550.10">
    <property type="entry name" value="Spore Coat Polysaccharide Biosynthesis Protein SpsA, Chain A"/>
    <property type="match status" value="1"/>
</dbReference>
<evidence type="ECO:0000313" key="6">
    <source>
        <dbReference type="Proteomes" id="UP000002725"/>
    </source>
</evidence>
<evidence type="ECO:0000313" key="5">
    <source>
        <dbReference type="EMBL" id="ACF46776.1"/>
    </source>
</evidence>
<organism evidence="5 6">
    <name type="scientific">Prosthecochloris aestuarii (strain DSM 271 / SK 413)</name>
    <dbReference type="NCBI Taxonomy" id="290512"/>
    <lineage>
        <taxon>Bacteria</taxon>
        <taxon>Pseudomonadati</taxon>
        <taxon>Chlorobiota</taxon>
        <taxon>Chlorobiia</taxon>
        <taxon>Chlorobiales</taxon>
        <taxon>Chlorobiaceae</taxon>
        <taxon>Prosthecochloris</taxon>
    </lineage>
</organism>
<dbReference type="SUPFAM" id="SSF53448">
    <property type="entry name" value="Nucleotide-diphospho-sugar transferases"/>
    <property type="match status" value="1"/>
</dbReference>
<evidence type="ECO:0000259" key="4">
    <source>
        <dbReference type="Pfam" id="PF00535"/>
    </source>
</evidence>
<dbReference type="KEGG" id="paa:Paes_1763"/>
<dbReference type="Pfam" id="PF00535">
    <property type="entry name" value="Glycos_transf_2"/>
    <property type="match status" value="1"/>
</dbReference>
<dbReference type="GO" id="GO:0016757">
    <property type="term" value="F:glycosyltransferase activity"/>
    <property type="evidence" value="ECO:0007669"/>
    <property type="project" value="UniProtKB-KW"/>
</dbReference>
<name>B4S3Y4_PROA2</name>
<dbReference type="EMBL" id="CP001108">
    <property type="protein sequence ID" value="ACF46776.1"/>
    <property type="molecule type" value="Genomic_DNA"/>
</dbReference>
<dbReference type="InterPro" id="IPR029044">
    <property type="entry name" value="Nucleotide-diphossugar_trans"/>
</dbReference>
<evidence type="ECO:0000256" key="2">
    <source>
        <dbReference type="ARBA" id="ARBA00022676"/>
    </source>
</evidence>
<dbReference type="PANTHER" id="PTHR43179">
    <property type="entry name" value="RHAMNOSYLTRANSFERASE WBBL"/>
    <property type="match status" value="1"/>
</dbReference>
<dbReference type="InterPro" id="IPR001173">
    <property type="entry name" value="Glyco_trans_2-like"/>
</dbReference>
<reference evidence="5" key="1">
    <citation type="submission" date="2008-06" db="EMBL/GenBank/DDBJ databases">
        <title>Complete sequence of chromosome of Prosthecochloris aestuarii DSM 271.</title>
        <authorList>
            <consortium name="US DOE Joint Genome Institute"/>
            <person name="Lucas S."/>
            <person name="Copeland A."/>
            <person name="Lapidus A."/>
            <person name="Glavina del Rio T."/>
            <person name="Dalin E."/>
            <person name="Tice H."/>
            <person name="Bruce D."/>
            <person name="Goodwin L."/>
            <person name="Pitluck S."/>
            <person name="Schmutz J."/>
            <person name="Larimer F."/>
            <person name="Land M."/>
            <person name="Hauser L."/>
            <person name="Kyrpides N."/>
            <person name="Anderson I."/>
            <person name="Liu Z."/>
            <person name="Li T."/>
            <person name="Zhao F."/>
            <person name="Overmann J."/>
            <person name="Bryant D.A."/>
            <person name="Richardson P."/>
        </authorList>
    </citation>
    <scope>NUCLEOTIDE SEQUENCE [LARGE SCALE GENOMIC DNA]</scope>
    <source>
        <strain evidence="5">DSM 271</strain>
    </source>
</reference>
<protein>
    <submittedName>
        <fullName evidence="5">Glycosyl transferase family 2</fullName>
    </submittedName>
</protein>
<keyword evidence="6" id="KW-1185">Reference proteome</keyword>
<gene>
    <name evidence="5" type="ordered locus">Paes_1763</name>
</gene>
<keyword evidence="2" id="KW-0328">Glycosyltransferase</keyword>
<comment type="similarity">
    <text evidence="1">Belongs to the glycosyltransferase 2 family.</text>
</comment>
<evidence type="ECO:0000256" key="3">
    <source>
        <dbReference type="ARBA" id="ARBA00022679"/>
    </source>
</evidence>
<dbReference type="CAZy" id="GT2">
    <property type="family name" value="Glycosyltransferase Family 2"/>
</dbReference>
<dbReference type="HOGENOM" id="CLU_023845_0_3_10"/>
<dbReference type="eggNOG" id="COG1216">
    <property type="taxonomic scope" value="Bacteria"/>
</dbReference>
<dbReference type="AlphaFoldDB" id="B4S3Y4"/>
<dbReference type="STRING" id="290512.Paes_1763"/>
<accession>B4S3Y4</accession>
<keyword evidence="3 5" id="KW-0808">Transferase</keyword>
<sequence>MKSSGLVYVLILNYNSYCMTYKLVSSFKTNASKFKDIDLRFVVVDNDSSNQQCKQKLINILDDNDTIILLDQNNGYAIGNNIGLKYIYKSNGDYVLIMNPDICISEFNVISDLLNCIKEDNVLAAGPRINSVSPYYDRLSVFDYILPFVSVFKRSSRGCLRGTYDVYKLYGCFMMLDLNKFVDIGMFDDKTFLYFEEDIVAEKARNRGYIMRYLGNTSVIHNTSGVVDSEISIRKYYWMYKSCSYYLKKYRRFPFSKILSLNYSLYRFLADNLFAVK</sequence>
<feature type="domain" description="Glycosyltransferase 2-like" evidence="4">
    <location>
        <begin position="9"/>
        <end position="139"/>
    </location>
</feature>
<evidence type="ECO:0000256" key="1">
    <source>
        <dbReference type="ARBA" id="ARBA00006739"/>
    </source>
</evidence>
<dbReference type="PANTHER" id="PTHR43179:SF12">
    <property type="entry name" value="GALACTOFURANOSYLTRANSFERASE GLFT2"/>
    <property type="match status" value="1"/>
</dbReference>
<dbReference type="Proteomes" id="UP000002725">
    <property type="component" value="Chromosome"/>
</dbReference>